<evidence type="ECO:0000256" key="2">
    <source>
        <dbReference type="SAM" id="MobiDB-lite"/>
    </source>
</evidence>
<dbReference type="Gene3D" id="2.60.40.380">
    <property type="entry name" value="Purple acid phosphatase-like, N-terminal"/>
    <property type="match status" value="1"/>
</dbReference>
<feature type="chain" id="PRO_5007846313" evidence="3">
    <location>
        <begin position="30"/>
        <end position="2241"/>
    </location>
</feature>
<dbReference type="Gene3D" id="3.60.21.10">
    <property type="match status" value="1"/>
</dbReference>
<dbReference type="GO" id="GO:0003993">
    <property type="term" value="F:acid phosphatase activity"/>
    <property type="evidence" value="ECO:0007669"/>
    <property type="project" value="InterPro"/>
</dbReference>
<evidence type="ECO:0000313" key="5">
    <source>
        <dbReference type="EMBL" id="KZE73153.1"/>
    </source>
</evidence>
<dbReference type="InterPro" id="IPR003343">
    <property type="entry name" value="Big_2"/>
</dbReference>
<keyword evidence="6" id="KW-1185">Reference proteome</keyword>
<dbReference type="eggNOG" id="COG4733">
    <property type="taxonomic scope" value="Bacteria"/>
</dbReference>
<dbReference type="InterPro" id="IPR008964">
    <property type="entry name" value="Invasin/intimin_cell_adhesion"/>
</dbReference>
<organism evidence="5 6">
    <name type="scientific">Paenibacillus elgii</name>
    <dbReference type="NCBI Taxonomy" id="189691"/>
    <lineage>
        <taxon>Bacteria</taxon>
        <taxon>Bacillati</taxon>
        <taxon>Bacillota</taxon>
        <taxon>Bacilli</taxon>
        <taxon>Bacillales</taxon>
        <taxon>Paenibacillaceae</taxon>
        <taxon>Paenibacillus</taxon>
    </lineage>
</organism>
<sequence>MKRKTRSMALLLNLFIMFSLVSPLGQALAAESPQAAFGQVLDFRQMELGPGAKYTWQDMKLPQGLEKIHSVEFDPKNKALDLQPGKTNGKVYGMQGVTKMADDADAPGNRVIAAINGDFYDMATGVPLGLFMGDGEILTSPPEKWGWLAFGLKNDGTTIYGFSPELTRTLTIGGKTIPISHINRMRENSEALMLYTASFHTSTMTNDLGDEVVLDVLEGEVKSGKSLRLKVAEIHKDKGNTPLKAGQVVLSASGSHRAELAGLQIGDEVTASFGLEDEWKDVKMAMGGVFMLVKDGVAQTHEDKALYPRVGIGTKADGSIMMVEIDGRAPGFSEGVSYDDLAKIMKDMGAVNALCLDGGGSATFVAKLPGETKRQILNRPSDGSERKTANGLLLVNKAPEGVASKLVVQPNLERVLVGSSVTFKAAAVDANGHPAAYSGTPEWSLNAPLGTIDTTGKFTAGNQAGMVDVTATAGGLTGKGQVEVVNELTELKFSDAVKTFTSGEKVTLSVSALRNGQLIRAQNNKLEWRVEGPIGSIDADGVFTATNATEQSGKIFVKYNNVEASMDVKVGLPPVILEGFENGTGKYLTESGARYKTMKLSEETNEDFVRLGNKSAKLEYDFTETIGTSGAYITAKDLESNIQIPGYPEKIGLWVYGDGKKHWLRGQIRDGNGSAVGIDYVDQTVGVDFTGWRYLEAVVPKGRPLPLRMDQPVRYMETKNDNKTAGVLYIDQIRAVYGPTNDDMDPPVLKDFKPAEGSTVTTNTPKIEAIGEDYGYDPVKHPGTTLIDPDKIRFYVDGVLVQHTLYPPKGQIHYTPNVPLADGLHLAKIKIRDLSGNVTEKEWTFTVDTGSSKIVYDAPTTVYAGNTYTVDIKALKATDIKGGTMEFSFDPAKVDRLHVLKGGKLTESQLVSTVDEATGAVKLNFNDIYTAGLTDQDLLGQIQYRIKPDAKDTVKIAFKTGAITFKDKGDTSFGFFGLPVEAAIKHHLQLSWDEHGVVQGMPTAFKVVGENGTPVEGAKVTVIGGTEVGVTDAQGTLITGALTSEVKEYQLQAVKGDSYSPILKFKVSKLAGSPVPSNVSVTMGAGTTTSKAFTWHTDPATSDTVVEVVKKSEFTDFSGSNVKRFTGTSYLFNTTDTGTVRVHKAVASGLEPGTQYMFRVGDGHGNYSPNGSLQTAAASGERTKFIFLADSQSSNEAGFKLWGDILKKAMTDHPDTEFVVQGGDLVEDGFKENEWNMWFNAAQGILMQTTVVPVVGNHEVTGTRKTEDYLAHFNHPQNGIDSLKGSNFSFDYKNAHFVVLNSEYDFEQQKEWMRKDLAATDKKWKIVAFHRGPFGSMYDSEHIRNTWTPIFDEFQVDLVMNGHDHVYVRTYPMKDKKPVADGEGTTYIVGGSSGPKFYQVWAREWQRVTDGEQVQMYVAAEIDGDEMKFVVKTINDRVVDQFRLLKIPAQSVVIDNPKVNLAVNESVQLKATVLPTNASNKSVTWSVYSSSADNVVKVTADGLVTAQNLGRAVVRATSVWSNVYADSVITVDRLPQIRVEEVRLDQTSGKMKVGQELQLNATVLPTNVTQSVYWTVYGETSKGIATVNGSGLVKAAAPGTATIRATSAVDATKYADFQLTVEEVDKPTNPQVSEVRLDREVAVLKVEETLQLSATVLPENVLNKNVIWSVEGPVGIANVTDKGLVTALNPGEVFIRATSQMDPTKYAKMVLIVKEADRPEPVVDVAEIKLDKVKAELKAGEKLQLTATVLPENASNKSVTWAVYDVGHTGVATVTDQGLVTALKPGSAIIRAISQQKPEVFASFELTVKEADKSDDSDSGSSGDSGTPVTSGSSGNTNTQPPAVTPGKATVTQGSISVEAKVEAGTAKVEIRAEDLELAQKEAKSDSDGAKVVRVEVKGAQNANHLEISLPKKSVTKPAPDNKFEIVTPIGSVTVPSDFLKDKNVADTDFVSLIISKEDPSSISEEARKEVGSRPIINLEVREKGAFRAWNNPDTVVRIAIPYKPTAKELEKPGSIVIRYLDAAGRILPVPSGIYDPAAGMVRFEVKHFSKYAVAFVDKTFADIAAYAWAKPSIEALAARDIIQGMDADTYAPALNMTRADLVAMLVRTLELKASVTGNFKDVNSGDYYYEALGTAKELKIIEGTGDGIFQPKEKISRQDMFTITARALSTVRNMKMTASAEALAGFADRAKVAAYAADSLAGMVKEGLVQGDGRALNPEGNATRAEVAVFMYRILNKIYK</sequence>
<dbReference type="Gene3D" id="2.60.40.10">
    <property type="entry name" value="Immunoglobulins"/>
    <property type="match status" value="1"/>
</dbReference>
<dbReference type="Gene3D" id="2.60.40.1080">
    <property type="match status" value="5"/>
</dbReference>
<evidence type="ECO:0000256" key="3">
    <source>
        <dbReference type="SAM" id="SignalP"/>
    </source>
</evidence>
<dbReference type="PANTHER" id="PTHR45867:SF3">
    <property type="entry name" value="ACID PHOSPHATASE TYPE 7"/>
    <property type="match status" value="1"/>
</dbReference>
<feature type="domain" description="SLH" evidence="4">
    <location>
        <begin position="2184"/>
        <end position="2241"/>
    </location>
</feature>
<accession>A0A163UCX5</accession>
<feature type="domain" description="SLH" evidence="4">
    <location>
        <begin position="2057"/>
        <end position="2120"/>
    </location>
</feature>
<gene>
    <name evidence="5" type="ORF">AV654_32995</name>
</gene>
<feature type="signal peptide" evidence="3">
    <location>
        <begin position="1"/>
        <end position="29"/>
    </location>
</feature>
<dbReference type="RefSeq" id="WP_063187201.1">
    <property type="nucleotide sequence ID" value="NZ_LQRA01000095.1"/>
</dbReference>
<comment type="caution">
    <text evidence="5">The sequence shown here is derived from an EMBL/GenBank/DDBJ whole genome shotgun (WGS) entry which is preliminary data.</text>
</comment>
<dbReference type="SUPFAM" id="SSF49363">
    <property type="entry name" value="Purple acid phosphatase, N-terminal domain"/>
    <property type="match status" value="1"/>
</dbReference>
<dbReference type="InterPro" id="IPR001119">
    <property type="entry name" value="SLH_dom"/>
</dbReference>
<dbReference type="eggNOG" id="COG1409">
    <property type="taxonomic scope" value="Bacteria"/>
</dbReference>
<dbReference type="Pfam" id="PF09992">
    <property type="entry name" value="NAGPA"/>
    <property type="match status" value="1"/>
</dbReference>
<dbReference type="GO" id="GO:0030246">
    <property type="term" value="F:carbohydrate binding"/>
    <property type="evidence" value="ECO:0007669"/>
    <property type="project" value="InterPro"/>
</dbReference>
<dbReference type="InterPro" id="IPR018711">
    <property type="entry name" value="NAGPA"/>
</dbReference>
<dbReference type="Gene3D" id="2.60.120.430">
    <property type="entry name" value="Galactose-binding lectin"/>
    <property type="match status" value="1"/>
</dbReference>
<dbReference type="Proteomes" id="UP000076563">
    <property type="component" value="Unassembled WGS sequence"/>
</dbReference>
<proteinExistence type="predicted"/>
<dbReference type="eggNOG" id="COG3210">
    <property type="taxonomic scope" value="Bacteria"/>
</dbReference>
<dbReference type="SUPFAM" id="SSF56300">
    <property type="entry name" value="Metallo-dependent phosphatases"/>
    <property type="match status" value="1"/>
</dbReference>
<dbReference type="PROSITE" id="PS51272">
    <property type="entry name" value="SLH"/>
    <property type="match status" value="3"/>
</dbReference>
<evidence type="ECO:0000256" key="1">
    <source>
        <dbReference type="ARBA" id="ARBA00022729"/>
    </source>
</evidence>
<evidence type="ECO:0000313" key="6">
    <source>
        <dbReference type="Proteomes" id="UP000076563"/>
    </source>
</evidence>
<feature type="compositionally biased region" description="Low complexity" evidence="2">
    <location>
        <begin position="1819"/>
        <end position="1835"/>
    </location>
</feature>
<dbReference type="InterPro" id="IPR029052">
    <property type="entry name" value="Metallo-depent_PP-like"/>
</dbReference>
<evidence type="ECO:0000259" key="4">
    <source>
        <dbReference type="PROSITE" id="PS51272"/>
    </source>
</evidence>
<dbReference type="Pfam" id="PF02368">
    <property type="entry name" value="Big_2"/>
    <property type="match status" value="4"/>
</dbReference>
<feature type="domain" description="SLH" evidence="4">
    <location>
        <begin position="2121"/>
        <end position="2179"/>
    </location>
</feature>
<dbReference type="InterPro" id="IPR004843">
    <property type="entry name" value="Calcineurin-like_PHP"/>
</dbReference>
<protein>
    <submittedName>
        <fullName evidence="5">Metallophosphoesterase</fullName>
    </submittedName>
</protein>
<dbReference type="SUPFAM" id="SSF49384">
    <property type="entry name" value="Carbohydrate-binding domain"/>
    <property type="match status" value="1"/>
</dbReference>
<dbReference type="OrthoDB" id="9809781at2"/>
<dbReference type="InterPro" id="IPR008965">
    <property type="entry name" value="CBM2/CBM3_carb-bd_dom_sf"/>
</dbReference>
<keyword evidence="1 3" id="KW-0732">Signal</keyword>
<reference evidence="6" key="1">
    <citation type="submission" date="2016-01" db="EMBL/GenBank/DDBJ databases">
        <title>Draft genome of Chromobacterium sp. F49.</title>
        <authorList>
            <person name="Hong K.W."/>
        </authorList>
    </citation>
    <scope>NUCLEOTIDE SEQUENCE [LARGE SCALE GENOMIC DNA]</scope>
    <source>
        <strain evidence="6">M63</strain>
    </source>
</reference>
<feature type="region of interest" description="Disordered" evidence="2">
    <location>
        <begin position="1812"/>
        <end position="1851"/>
    </location>
</feature>
<dbReference type="Pfam" id="PF16656">
    <property type="entry name" value="Pur_ac_phosph_N"/>
    <property type="match status" value="1"/>
</dbReference>
<dbReference type="InterPro" id="IPR015914">
    <property type="entry name" value="PAPs_N"/>
</dbReference>
<dbReference type="EMBL" id="LQRA01000095">
    <property type="protein sequence ID" value="KZE73153.1"/>
    <property type="molecule type" value="Genomic_DNA"/>
</dbReference>
<dbReference type="InterPro" id="IPR013783">
    <property type="entry name" value="Ig-like_fold"/>
</dbReference>
<dbReference type="SMART" id="SM00635">
    <property type="entry name" value="BID_2"/>
    <property type="match status" value="5"/>
</dbReference>
<name>A0A163UCX5_9BACL</name>
<dbReference type="STRING" id="1007103.GCA_000213315_06589"/>
<dbReference type="eggNOG" id="COG4632">
    <property type="taxonomic scope" value="Bacteria"/>
</dbReference>
<dbReference type="PANTHER" id="PTHR45867">
    <property type="entry name" value="PURPLE ACID PHOSPHATASE"/>
    <property type="match status" value="1"/>
</dbReference>
<dbReference type="SUPFAM" id="SSF49373">
    <property type="entry name" value="Invasin/intimin cell-adhesion fragments"/>
    <property type="match status" value="4"/>
</dbReference>
<dbReference type="GO" id="GO:0046872">
    <property type="term" value="F:metal ion binding"/>
    <property type="evidence" value="ECO:0007669"/>
    <property type="project" value="InterPro"/>
</dbReference>
<dbReference type="InterPro" id="IPR008963">
    <property type="entry name" value="Purple_acid_Pase-like_N"/>
</dbReference>
<dbReference type="Pfam" id="PF00149">
    <property type="entry name" value="Metallophos"/>
    <property type="match status" value="1"/>
</dbReference>
<dbReference type="Pfam" id="PF00395">
    <property type="entry name" value="SLH"/>
    <property type="match status" value="3"/>
</dbReference>